<dbReference type="PROSITE" id="PS51257">
    <property type="entry name" value="PROKAR_LIPOPROTEIN"/>
    <property type="match status" value="1"/>
</dbReference>
<keyword evidence="5" id="KW-1185">Reference proteome</keyword>
<organism evidence="4 5">
    <name type="scientific">Sphingomonas jatrophae</name>
    <dbReference type="NCBI Taxonomy" id="1166337"/>
    <lineage>
        <taxon>Bacteria</taxon>
        <taxon>Pseudomonadati</taxon>
        <taxon>Pseudomonadota</taxon>
        <taxon>Alphaproteobacteria</taxon>
        <taxon>Sphingomonadales</taxon>
        <taxon>Sphingomonadaceae</taxon>
        <taxon>Sphingomonas</taxon>
    </lineage>
</organism>
<evidence type="ECO:0000256" key="2">
    <source>
        <dbReference type="SAM" id="MobiDB-lite"/>
    </source>
</evidence>
<dbReference type="Gene3D" id="3.10.350.10">
    <property type="entry name" value="LysM domain"/>
    <property type="match status" value="1"/>
</dbReference>
<feature type="domain" description="LysM" evidence="3">
    <location>
        <begin position="120"/>
        <end position="166"/>
    </location>
</feature>
<accession>A0A1I6M213</accession>
<gene>
    <name evidence="4" type="ORF">SAMN05192580_3323</name>
</gene>
<dbReference type="STRING" id="1166337.SAMN05192580_3323"/>
<dbReference type="CDD" id="cd00118">
    <property type="entry name" value="LysM"/>
    <property type="match status" value="1"/>
</dbReference>
<keyword evidence="1" id="KW-0802">TPR repeat</keyword>
<dbReference type="InterPro" id="IPR019734">
    <property type="entry name" value="TPR_rpt"/>
</dbReference>
<evidence type="ECO:0000259" key="3">
    <source>
        <dbReference type="PROSITE" id="PS51782"/>
    </source>
</evidence>
<dbReference type="InterPro" id="IPR018392">
    <property type="entry name" value="LysM"/>
</dbReference>
<feature type="compositionally biased region" description="Low complexity" evidence="2">
    <location>
        <begin position="178"/>
        <end position="187"/>
    </location>
</feature>
<evidence type="ECO:0000313" key="5">
    <source>
        <dbReference type="Proteomes" id="UP000198824"/>
    </source>
</evidence>
<evidence type="ECO:0000313" key="4">
    <source>
        <dbReference type="EMBL" id="SFS09757.1"/>
    </source>
</evidence>
<dbReference type="PROSITE" id="PS51782">
    <property type="entry name" value="LYSM"/>
    <property type="match status" value="1"/>
</dbReference>
<dbReference type="Pfam" id="PF01476">
    <property type="entry name" value="LysM"/>
    <property type="match status" value="1"/>
</dbReference>
<dbReference type="SUPFAM" id="SSF54106">
    <property type="entry name" value="LysM domain"/>
    <property type="match status" value="1"/>
</dbReference>
<feature type="compositionally biased region" description="Pro residues" evidence="2">
    <location>
        <begin position="40"/>
        <end position="49"/>
    </location>
</feature>
<feature type="repeat" description="TPR" evidence="1">
    <location>
        <begin position="214"/>
        <end position="247"/>
    </location>
</feature>
<sequence>MMVSGGRQGGRRVSAIALAAALLATLAGCGEKERPAPVSKAPPPPPPSTAPAEPAIQPQVGLNPTQRLARVVELLNAGDEKTARVELAALRAESPGMRQAEVLHRSIEGNPYDLVPRGSFSYIVEPGDTYITLARDYLGDSYKFYALARISGIAADKLKPGDIIQIPGRLREPGRSGTAPRRTAPVRTPRREAAPATAGTPAPAAAPMTNPAEALRLRRQGLERMTAGQINVAVERLTRAQRLDPNNGAIAADLARARRIQGAVRTRR</sequence>
<dbReference type="PROSITE" id="PS50005">
    <property type="entry name" value="TPR"/>
    <property type="match status" value="1"/>
</dbReference>
<proteinExistence type="predicted"/>
<feature type="region of interest" description="Disordered" evidence="2">
    <location>
        <begin position="32"/>
        <end position="57"/>
    </location>
</feature>
<evidence type="ECO:0000256" key="1">
    <source>
        <dbReference type="PROSITE-ProRule" id="PRU00339"/>
    </source>
</evidence>
<reference evidence="4 5" key="1">
    <citation type="submission" date="2016-10" db="EMBL/GenBank/DDBJ databases">
        <authorList>
            <person name="de Groot N.N."/>
        </authorList>
    </citation>
    <scope>NUCLEOTIDE SEQUENCE [LARGE SCALE GENOMIC DNA]</scope>
    <source>
        <strain evidence="4 5">S5-249</strain>
    </source>
</reference>
<dbReference type="InterPro" id="IPR036779">
    <property type="entry name" value="LysM_dom_sf"/>
</dbReference>
<dbReference type="Proteomes" id="UP000198824">
    <property type="component" value="Unassembled WGS sequence"/>
</dbReference>
<name>A0A1I6M213_9SPHN</name>
<dbReference type="AlphaFoldDB" id="A0A1I6M213"/>
<protein>
    <submittedName>
        <fullName evidence="4">LysM domain-containing protein</fullName>
    </submittedName>
</protein>
<feature type="compositionally biased region" description="Low complexity" evidence="2">
    <location>
        <begin position="194"/>
        <end position="209"/>
    </location>
</feature>
<feature type="region of interest" description="Disordered" evidence="2">
    <location>
        <begin position="167"/>
        <end position="209"/>
    </location>
</feature>
<dbReference type="EMBL" id="FOZG01000003">
    <property type="protein sequence ID" value="SFS09757.1"/>
    <property type="molecule type" value="Genomic_DNA"/>
</dbReference>